<dbReference type="Proteomes" id="UP000321776">
    <property type="component" value="Unassembled WGS sequence"/>
</dbReference>
<reference evidence="1 2" key="1">
    <citation type="journal article" date="2018" name="Int. J. Syst. Evol. Microbiol.">
        <title>Paraburkholderia azotifigens sp. nov., a nitrogen-fixing bacterium isolated from paddy soil.</title>
        <authorList>
            <person name="Choi G.M."/>
            <person name="Im W.T."/>
        </authorList>
    </citation>
    <scope>NUCLEOTIDE SEQUENCE [LARGE SCALE GENOMIC DNA]</scope>
    <source>
        <strain evidence="1 2">NF 2-5-3</strain>
    </source>
</reference>
<protein>
    <submittedName>
        <fullName evidence="1">Uncharacterized protein</fullName>
    </submittedName>
</protein>
<sequence>MAARATRPSRNFGRPYTSDDKAVEFTKTYCINDYYDFVVELKRYARATKVRLATERLTLH</sequence>
<accession>A0A5C6VYD7</accession>
<evidence type="ECO:0000313" key="2">
    <source>
        <dbReference type="Proteomes" id="UP000321776"/>
    </source>
</evidence>
<dbReference type="EMBL" id="VOQS01000001">
    <property type="protein sequence ID" value="TXC88478.1"/>
    <property type="molecule type" value="Genomic_DNA"/>
</dbReference>
<evidence type="ECO:0000313" key="1">
    <source>
        <dbReference type="EMBL" id="TXC88478.1"/>
    </source>
</evidence>
<name>A0A5C6VYD7_9BURK</name>
<comment type="caution">
    <text evidence="1">The sequence shown here is derived from an EMBL/GenBank/DDBJ whole genome shotgun (WGS) entry which is preliminary data.</text>
</comment>
<dbReference type="AlphaFoldDB" id="A0A5C6VYD7"/>
<proteinExistence type="predicted"/>
<organism evidence="1 2">
    <name type="scientific">Paraburkholderia azotifigens</name>
    <dbReference type="NCBI Taxonomy" id="2057004"/>
    <lineage>
        <taxon>Bacteria</taxon>
        <taxon>Pseudomonadati</taxon>
        <taxon>Pseudomonadota</taxon>
        <taxon>Betaproteobacteria</taxon>
        <taxon>Burkholderiales</taxon>
        <taxon>Burkholderiaceae</taxon>
        <taxon>Paraburkholderia</taxon>
    </lineage>
</organism>
<gene>
    <name evidence="1" type="ORF">FRZ40_13265</name>
</gene>